<reference evidence="3" key="1">
    <citation type="submission" date="2021-02" db="EMBL/GenBank/DDBJ databases">
        <authorList>
            <person name="Nowell W R."/>
        </authorList>
    </citation>
    <scope>NUCLEOTIDE SEQUENCE</scope>
    <source>
        <strain evidence="3">Ploen Becks lab</strain>
    </source>
</reference>
<organism evidence="3 4">
    <name type="scientific">Brachionus calyciflorus</name>
    <dbReference type="NCBI Taxonomy" id="104777"/>
    <lineage>
        <taxon>Eukaryota</taxon>
        <taxon>Metazoa</taxon>
        <taxon>Spiralia</taxon>
        <taxon>Gnathifera</taxon>
        <taxon>Rotifera</taxon>
        <taxon>Eurotatoria</taxon>
        <taxon>Monogononta</taxon>
        <taxon>Pseudotrocha</taxon>
        <taxon>Ploima</taxon>
        <taxon>Brachionidae</taxon>
        <taxon>Brachionus</taxon>
    </lineage>
</organism>
<keyword evidence="1" id="KW-0143">Chaperone</keyword>
<dbReference type="PROSITE" id="PS50076">
    <property type="entry name" value="DNAJ_2"/>
    <property type="match status" value="1"/>
</dbReference>
<keyword evidence="4" id="KW-1185">Reference proteome</keyword>
<accession>A0A813RB89</accession>
<feature type="domain" description="J" evidence="2">
    <location>
        <begin position="6"/>
        <end position="72"/>
    </location>
</feature>
<dbReference type="PANTHER" id="PTHR45168">
    <property type="entry name" value="DNAJ HOMOLOG SUBFAMILY B MEMBER 2"/>
    <property type="match status" value="1"/>
</dbReference>
<dbReference type="SUPFAM" id="SSF46565">
    <property type="entry name" value="Chaperone J-domain"/>
    <property type="match status" value="1"/>
</dbReference>
<dbReference type="EMBL" id="CAJNOC010000587">
    <property type="protein sequence ID" value="CAF0780111.1"/>
    <property type="molecule type" value="Genomic_DNA"/>
</dbReference>
<gene>
    <name evidence="3" type="ORF">OXX778_LOCUS5414</name>
</gene>
<comment type="caution">
    <text evidence="3">The sequence shown here is derived from an EMBL/GenBank/DDBJ whole genome shotgun (WGS) entry which is preliminary data.</text>
</comment>
<dbReference type="PROSITE" id="PS00636">
    <property type="entry name" value="DNAJ_1"/>
    <property type="match status" value="1"/>
</dbReference>
<dbReference type="Pfam" id="PF00226">
    <property type="entry name" value="DnaJ"/>
    <property type="match status" value="1"/>
</dbReference>
<dbReference type="PANTHER" id="PTHR45168:SF3">
    <property type="entry name" value="DNAJ HEAT SHOCK PROTEIN FAMILY (HSP40) MEMBER B2"/>
    <property type="match status" value="1"/>
</dbReference>
<dbReference type="FunFam" id="1.10.287.110:FF:000021">
    <property type="entry name" value="DnaJ (Hsp40) homolog, subfamily B, member 2"/>
    <property type="match status" value="1"/>
</dbReference>
<dbReference type="CDD" id="cd06257">
    <property type="entry name" value="DnaJ"/>
    <property type="match status" value="1"/>
</dbReference>
<dbReference type="GO" id="GO:0030544">
    <property type="term" value="F:Hsp70 protein binding"/>
    <property type="evidence" value="ECO:0007669"/>
    <property type="project" value="InterPro"/>
</dbReference>
<dbReference type="InterPro" id="IPR043183">
    <property type="entry name" value="DNJB2/6-like"/>
</dbReference>
<evidence type="ECO:0000313" key="4">
    <source>
        <dbReference type="Proteomes" id="UP000663879"/>
    </source>
</evidence>
<sequence length="247" mass="27306">MTGTKSYYEMLELTNTASEADIKKAYRKLALKWHPDKNPNNQKEAEIKFKEISEAYEVLSDKKKREIYDKYGKEGLTRGAGGGGGSRGNSSDEDFDFMFRQGGFRFRSPNDIFEEFFGTKNIFDLFENDDIFSGFQRSSQKRSQRNDGNDMGSTIMQSFFGFPGGGSVFGGPGFASFSSFSSSGNSSGGSHGMVKSTSKSTKVINGKKFVTTKIVENGVETVITEEDGVVKSKTINGVPQAIEYRKK</sequence>
<dbReference type="InterPro" id="IPR036869">
    <property type="entry name" value="J_dom_sf"/>
</dbReference>
<evidence type="ECO:0000259" key="2">
    <source>
        <dbReference type="PROSITE" id="PS50076"/>
    </source>
</evidence>
<dbReference type="GO" id="GO:0005737">
    <property type="term" value="C:cytoplasm"/>
    <property type="evidence" value="ECO:0007669"/>
    <property type="project" value="UniProtKB-ARBA"/>
</dbReference>
<dbReference type="InterPro" id="IPR001623">
    <property type="entry name" value="DnaJ_domain"/>
</dbReference>
<dbReference type="Gene3D" id="1.10.287.110">
    <property type="entry name" value="DnaJ domain"/>
    <property type="match status" value="1"/>
</dbReference>
<dbReference type="InterPro" id="IPR018253">
    <property type="entry name" value="DnaJ_domain_CS"/>
</dbReference>
<evidence type="ECO:0000256" key="1">
    <source>
        <dbReference type="ARBA" id="ARBA00023186"/>
    </source>
</evidence>
<evidence type="ECO:0000313" key="3">
    <source>
        <dbReference type="EMBL" id="CAF0780111.1"/>
    </source>
</evidence>
<dbReference type="OrthoDB" id="10250354at2759"/>
<proteinExistence type="predicted"/>
<dbReference type="Proteomes" id="UP000663879">
    <property type="component" value="Unassembled WGS sequence"/>
</dbReference>
<name>A0A813RB89_9BILA</name>
<dbReference type="AlphaFoldDB" id="A0A813RB89"/>
<protein>
    <recommendedName>
        <fullName evidence="2">J domain-containing protein</fullName>
    </recommendedName>
</protein>
<dbReference type="SMART" id="SM00271">
    <property type="entry name" value="DnaJ"/>
    <property type="match status" value="1"/>
</dbReference>
<dbReference type="PRINTS" id="PR00625">
    <property type="entry name" value="JDOMAIN"/>
</dbReference>
<dbReference type="GO" id="GO:0051082">
    <property type="term" value="F:unfolded protein binding"/>
    <property type="evidence" value="ECO:0007669"/>
    <property type="project" value="InterPro"/>
</dbReference>